<feature type="signal peptide" evidence="1">
    <location>
        <begin position="1"/>
        <end position="17"/>
    </location>
</feature>
<evidence type="ECO:0000313" key="2">
    <source>
        <dbReference type="EMBL" id="MBT2189364.1"/>
    </source>
</evidence>
<keyword evidence="3" id="KW-1185">Reference proteome</keyword>
<dbReference type="RefSeq" id="WP_214625606.1">
    <property type="nucleotide sequence ID" value="NZ_JAHGAW010000017.1"/>
</dbReference>
<dbReference type="Pfam" id="PF11720">
    <property type="entry name" value="Inhibitor_I78"/>
    <property type="match status" value="1"/>
</dbReference>
<dbReference type="AlphaFoldDB" id="A0A9X1DGB0"/>
<dbReference type="PROSITE" id="PS51257">
    <property type="entry name" value="PROKAR_LIPOPROTEIN"/>
    <property type="match status" value="1"/>
</dbReference>
<name>A0A9X1DGB0_9SPHN</name>
<dbReference type="InterPro" id="IPR021719">
    <property type="entry name" value="Prot_inh_I78"/>
</dbReference>
<dbReference type="EMBL" id="JAHGAW010000017">
    <property type="protein sequence ID" value="MBT2189364.1"/>
    <property type="molecule type" value="Genomic_DNA"/>
</dbReference>
<proteinExistence type="predicted"/>
<organism evidence="2 3">
    <name type="scientific">Sphingobium nicotianae</name>
    <dbReference type="NCBI Taxonomy" id="2782607"/>
    <lineage>
        <taxon>Bacteria</taxon>
        <taxon>Pseudomonadati</taxon>
        <taxon>Pseudomonadota</taxon>
        <taxon>Alphaproteobacteria</taxon>
        <taxon>Sphingomonadales</taxon>
        <taxon>Sphingomonadaceae</taxon>
        <taxon>Sphingobium</taxon>
    </lineage>
</organism>
<sequence>MRFFSVLPALLGLTACATTTTQGPATPSPNAGKCTPEGLDAYVGRKASSELGAELLARSGAKTLRWGPPGSAMTMDYREDRLTISYDDQMLVTRASCG</sequence>
<evidence type="ECO:0000313" key="3">
    <source>
        <dbReference type="Proteomes" id="UP001138757"/>
    </source>
</evidence>
<accession>A0A9X1DGB0</accession>
<evidence type="ECO:0000256" key="1">
    <source>
        <dbReference type="SAM" id="SignalP"/>
    </source>
</evidence>
<protein>
    <submittedName>
        <fullName evidence="2">Peptidase inhibitor I78</fullName>
    </submittedName>
</protein>
<reference evidence="2" key="1">
    <citation type="submission" date="2021-05" db="EMBL/GenBank/DDBJ databases">
        <title>Genome of Sphingobium sp. strain.</title>
        <authorList>
            <person name="Fan R."/>
        </authorList>
    </citation>
    <scope>NUCLEOTIDE SEQUENCE</scope>
    <source>
        <strain evidence="2">H33</strain>
    </source>
</reference>
<keyword evidence="1" id="KW-0732">Signal</keyword>
<feature type="chain" id="PRO_5040721058" evidence="1">
    <location>
        <begin position="18"/>
        <end position="98"/>
    </location>
</feature>
<dbReference type="Gene3D" id="3.30.10.10">
    <property type="entry name" value="Trypsin Inhibitor V, subunit A"/>
    <property type="match status" value="1"/>
</dbReference>
<dbReference type="Proteomes" id="UP001138757">
    <property type="component" value="Unassembled WGS sequence"/>
</dbReference>
<gene>
    <name evidence="2" type="ORF">KK488_20630</name>
</gene>
<comment type="caution">
    <text evidence="2">The sequence shown here is derived from an EMBL/GenBank/DDBJ whole genome shotgun (WGS) entry which is preliminary data.</text>
</comment>